<feature type="chain" id="PRO_5008770399" evidence="1">
    <location>
        <begin position="25"/>
        <end position="352"/>
    </location>
</feature>
<dbReference type="InterPro" id="IPR038837">
    <property type="entry name" value="tRNA_ligase_1"/>
</dbReference>
<name>L1ITE4_GUITC</name>
<reference evidence="4" key="2">
    <citation type="submission" date="2012-11" db="EMBL/GenBank/DDBJ databases">
        <authorList>
            <person name="Kuo A."/>
            <person name="Curtis B.A."/>
            <person name="Tanifuji G."/>
            <person name="Burki F."/>
            <person name="Gruber A."/>
            <person name="Irimia M."/>
            <person name="Maruyama S."/>
            <person name="Arias M.C."/>
            <person name="Ball S.G."/>
            <person name="Gile G.H."/>
            <person name="Hirakawa Y."/>
            <person name="Hopkins J.F."/>
            <person name="Rensing S.A."/>
            <person name="Schmutz J."/>
            <person name="Symeonidi A."/>
            <person name="Elias M."/>
            <person name="Eveleigh R.J."/>
            <person name="Herman E.K."/>
            <person name="Klute M.J."/>
            <person name="Nakayama T."/>
            <person name="Obornik M."/>
            <person name="Reyes-Prieto A."/>
            <person name="Armbrust E.V."/>
            <person name="Aves S.J."/>
            <person name="Beiko R.G."/>
            <person name="Coutinho P."/>
            <person name="Dacks J.B."/>
            <person name="Durnford D.G."/>
            <person name="Fast N.M."/>
            <person name="Green B.R."/>
            <person name="Grisdale C."/>
            <person name="Hempe F."/>
            <person name="Henrissat B."/>
            <person name="Hoppner M.P."/>
            <person name="Ishida K.-I."/>
            <person name="Kim E."/>
            <person name="Koreny L."/>
            <person name="Kroth P.G."/>
            <person name="Liu Y."/>
            <person name="Malik S.-B."/>
            <person name="Maier U.G."/>
            <person name="McRose D."/>
            <person name="Mock T."/>
            <person name="Neilson J.A."/>
            <person name="Onodera N.T."/>
            <person name="Poole A.M."/>
            <person name="Pritham E.J."/>
            <person name="Richards T.A."/>
            <person name="Rocap G."/>
            <person name="Roy S.W."/>
            <person name="Sarai C."/>
            <person name="Schaack S."/>
            <person name="Shirato S."/>
            <person name="Slamovits C.H."/>
            <person name="Spencer D.F."/>
            <person name="Suzuki S."/>
            <person name="Worden A.Z."/>
            <person name="Zauner S."/>
            <person name="Barry K."/>
            <person name="Bell C."/>
            <person name="Bharti A.K."/>
            <person name="Crow J.A."/>
            <person name="Grimwood J."/>
            <person name="Kramer R."/>
            <person name="Lindquist E."/>
            <person name="Lucas S."/>
            <person name="Salamov A."/>
            <person name="McFadden G.I."/>
            <person name="Lane C.E."/>
            <person name="Keeling P.J."/>
            <person name="Gray M.W."/>
            <person name="Grigoriev I.V."/>
            <person name="Archibald J.M."/>
        </authorList>
    </citation>
    <scope>NUCLEOTIDE SEQUENCE</scope>
    <source>
        <strain evidence="4">CCMP2712</strain>
    </source>
</reference>
<keyword evidence="4" id="KW-1185">Reference proteome</keyword>
<dbReference type="EnsemblProtists" id="EKX39357">
    <property type="protein sequence ID" value="EKX39357"/>
    <property type="gene ID" value="GUITHDRAFT_114554"/>
</dbReference>
<accession>L1ITE4</accession>
<dbReference type="Proteomes" id="UP000011087">
    <property type="component" value="Unassembled WGS sequence"/>
</dbReference>
<dbReference type="AlphaFoldDB" id="L1ITE4"/>
<organism evidence="2">
    <name type="scientific">Guillardia theta (strain CCMP2712)</name>
    <name type="common">Cryptophyte</name>
    <dbReference type="NCBI Taxonomy" id="905079"/>
    <lineage>
        <taxon>Eukaryota</taxon>
        <taxon>Cryptophyceae</taxon>
        <taxon>Pyrenomonadales</taxon>
        <taxon>Geminigeraceae</taxon>
        <taxon>Guillardia</taxon>
    </lineage>
</organism>
<evidence type="ECO:0000256" key="1">
    <source>
        <dbReference type="SAM" id="SignalP"/>
    </source>
</evidence>
<reference evidence="2 4" key="1">
    <citation type="journal article" date="2012" name="Nature">
        <title>Algal genomes reveal evolutionary mosaicism and the fate of nucleomorphs.</title>
        <authorList>
            <consortium name="DOE Joint Genome Institute"/>
            <person name="Curtis B.A."/>
            <person name="Tanifuji G."/>
            <person name="Burki F."/>
            <person name="Gruber A."/>
            <person name="Irimia M."/>
            <person name="Maruyama S."/>
            <person name="Arias M.C."/>
            <person name="Ball S.G."/>
            <person name="Gile G.H."/>
            <person name="Hirakawa Y."/>
            <person name="Hopkins J.F."/>
            <person name="Kuo A."/>
            <person name="Rensing S.A."/>
            <person name="Schmutz J."/>
            <person name="Symeonidi A."/>
            <person name="Elias M."/>
            <person name="Eveleigh R.J."/>
            <person name="Herman E.K."/>
            <person name="Klute M.J."/>
            <person name="Nakayama T."/>
            <person name="Obornik M."/>
            <person name="Reyes-Prieto A."/>
            <person name="Armbrust E.V."/>
            <person name="Aves S.J."/>
            <person name="Beiko R.G."/>
            <person name="Coutinho P."/>
            <person name="Dacks J.B."/>
            <person name="Durnford D.G."/>
            <person name="Fast N.M."/>
            <person name="Green B.R."/>
            <person name="Grisdale C.J."/>
            <person name="Hempel F."/>
            <person name="Henrissat B."/>
            <person name="Hoppner M.P."/>
            <person name="Ishida K."/>
            <person name="Kim E."/>
            <person name="Koreny L."/>
            <person name="Kroth P.G."/>
            <person name="Liu Y."/>
            <person name="Malik S.B."/>
            <person name="Maier U.G."/>
            <person name="McRose D."/>
            <person name="Mock T."/>
            <person name="Neilson J.A."/>
            <person name="Onodera N.T."/>
            <person name="Poole A.M."/>
            <person name="Pritham E.J."/>
            <person name="Richards T.A."/>
            <person name="Rocap G."/>
            <person name="Roy S.W."/>
            <person name="Sarai C."/>
            <person name="Schaack S."/>
            <person name="Shirato S."/>
            <person name="Slamovits C.H."/>
            <person name="Spencer D.F."/>
            <person name="Suzuki S."/>
            <person name="Worden A.Z."/>
            <person name="Zauner S."/>
            <person name="Barry K."/>
            <person name="Bell C."/>
            <person name="Bharti A.K."/>
            <person name="Crow J.A."/>
            <person name="Grimwood J."/>
            <person name="Kramer R."/>
            <person name="Lindquist E."/>
            <person name="Lucas S."/>
            <person name="Salamov A."/>
            <person name="McFadden G.I."/>
            <person name="Lane C.E."/>
            <person name="Keeling P.J."/>
            <person name="Gray M.W."/>
            <person name="Grigoriev I.V."/>
            <person name="Archibald J.M."/>
        </authorList>
    </citation>
    <scope>NUCLEOTIDE SEQUENCE</scope>
    <source>
        <strain evidence="2 4">CCMP2712</strain>
    </source>
</reference>
<evidence type="ECO:0000313" key="2">
    <source>
        <dbReference type="EMBL" id="EKX39357.1"/>
    </source>
</evidence>
<dbReference type="GO" id="GO:0006388">
    <property type="term" value="P:tRNA splicing, via endonucleolytic cleavage and ligation"/>
    <property type="evidence" value="ECO:0007669"/>
    <property type="project" value="InterPro"/>
</dbReference>
<feature type="signal peptide" evidence="1">
    <location>
        <begin position="1"/>
        <end position="24"/>
    </location>
</feature>
<gene>
    <name evidence="2" type="ORF">GUITHDRAFT_114554</name>
</gene>
<dbReference type="EMBL" id="JH993040">
    <property type="protein sequence ID" value="EKX39357.1"/>
    <property type="molecule type" value="Genomic_DNA"/>
</dbReference>
<dbReference type="KEGG" id="gtt:GUITHDRAFT_114554"/>
<evidence type="ECO:0000313" key="3">
    <source>
        <dbReference type="EnsemblProtists" id="EKX39357"/>
    </source>
</evidence>
<sequence>MQPSHRVLLALVASFMVGLRSVACFSQGGLTTNLVAGKCSTGTLPRCGQHTVYKHANPLRCRSRLLFWQNLVCTEESGLERRGGKSLHVYAFVTMVGWGKNTLLNELSSLDATSCKEHFGSSIPPVILESDEIGKDKFWPVVEKTIKDGDDDLDHLILNKNFPPNSWKGTVKRLKRVCEEKQRNLCIHAIFPKSVGSERNAFSLFDCATCLYSVKNRQEHPNLSSSANNIPEVVSLFYKLYHVPGGRKEFLNNLRNNFTESVIEVDWIKSECMVSTSQDLDRKMEKLFWVTRKINRAKKENQNEIPDDLRSELDAVVVDIFDSQTNIQMFETCRLEPSRVLQSFLENLPRST</sequence>
<dbReference type="RefSeq" id="XP_005826337.1">
    <property type="nucleotide sequence ID" value="XM_005826280.1"/>
</dbReference>
<keyword evidence="1" id="KW-0732">Signal</keyword>
<proteinExistence type="predicted"/>
<dbReference type="PaxDb" id="55529-EKX39357"/>
<dbReference type="GO" id="GO:0003972">
    <property type="term" value="F:RNA ligase (ATP) activity"/>
    <property type="evidence" value="ECO:0007669"/>
    <property type="project" value="InterPro"/>
</dbReference>
<reference evidence="3" key="3">
    <citation type="submission" date="2015-06" db="UniProtKB">
        <authorList>
            <consortium name="EnsemblProtists"/>
        </authorList>
    </citation>
    <scope>IDENTIFICATION</scope>
</reference>
<dbReference type="PANTHER" id="PTHR35460">
    <property type="entry name" value="TRNA LIGASE 1"/>
    <property type="match status" value="1"/>
</dbReference>
<protein>
    <submittedName>
        <fullName evidence="2 3">Uncharacterized protein</fullName>
    </submittedName>
</protein>
<dbReference type="GeneID" id="17296098"/>
<evidence type="ECO:0000313" key="4">
    <source>
        <dbReference type="Proteomes" id="UP000011087"/>
    </source>
</evidence>
<dbReference type="HOGENOM" id="CLU_788590_0_0_1"/>
<dbReference type="PANTHER" id="PTHR35460:SF1">
    <property type="entry name" value="TRNA LIGASE 1"/>
    <property type="match status" value="1"/>
</dbReference>